<evidence type="ECO:0000313" key="2">
    <source>
        <dbReference type="Proteomes" id="UP000677913"/>
    </source>
</evidence>
<sequence>MVKEKRADWALLSSALPEWLWEIAQRLAGVCELRARQNEILSGLDSAAPQVAEILDRQRRAADIVVADVERRVRRLQELAGWAAEADGAIRKLRAMRELDALNDAHADLLARVESTDATDAYEAEVLARDLQAVIAHADEAAGRAIDAAGSLTLPDE</sequence>
<dbReference type="EMBL" id="JAGSXH010000062">
    <property type="protein sequence ID" value="MBS2964848.1"/>
    <property type="molecule type" value="Genomic_DNA"/>
</dbReference>
<protein>
    <submittedName>
        <fullName evidence="1">Uncharacterized protein</fullName>
    </submittedName>
</protein>
<name>A0A8J7WP26_9ACTN</name>
<dbReference type="Proteomes" id="UP000677913">
    <property type="component" value="Unassembled WGS sequence"/>
</dbReference>
<evidence type="ECO:0000313" key="1">
    <source>
        <dbReference type="EMBL" id="MBS2964848.1"/>
    </source>
</evidence>
<gene>
    <name evidence="1" type="ORF">KGA66_17455</name>
</gene>
<reference evidence="1" key="1">
    <citation type="submission" date="2021-04" db="EMBL/GenBank/DDBJ databases">
        <title>Genome based classification of Actinospica acidithermotolerans sp. nov., an actinobacterium isolated from an Indonesian hot spring.</title>
        <authorList>
            <person name="Kusuma A.B."/>
            <person name="Putra K.E."/>
            <person name="Nafisah S."/>
            <person name="Loh J."/>
            <person name="Nouioui I."/>
            <person name="Goodfellow M."/>
        </authorList>
    </citation>
    <scope>NUCLEOTIDE SEQUENCE</scope>
    <source>
        <strain evidence="1">DSM 45618</strain>
    </source>
</reference>
<accession>A0A8J7WP26</accession>
<proteinExistence type="predicted"/>
<keyword evidence="2" id="KW-1185">Reference proteome</keyword>
<dbReference type="RefSeq" id="WP_211469210.1">
    <property type="nucleotide sequence ID" value="NZ_JAGSXH010000062.1"/>
</dbReference>
<dbReference type="AlphaFoldDB" id="A0A8J7WP26"/>
<comment type="caution">
    <text evidence="1">The sequence shown here is derived from an EMBL/GenBank/DDBJ whole genome shotgun (WGS) entry which is preliminary data.</text>
</comment>
<organism evidence="1 2">
    <name type="scientific">Actinocrinis puniceicyclus</name>
    <dbReference type="NCBI Taxonomy" id="977794"/>
    <lineage>
        <taxon>Bacteria</taxon>
        <taxon>Bacillati</taxon>
        <taxon>Actinomycetota</taxon>
        <taxon>Actinomycetes</taxon>
        <taxon>Catenulisporales</taxon>
        <taxon>Actinospicaceae</taxon>
        <taxon>Actinocrinis</taxon>
    </lineage>
</organism>